<reference evidence="2" key="1">
    <citation type="journal article" date="2014" name="Int. J. Syst. Evol. Microbiol.">
        <title>Complete genome sequence of Corynebacterium casei LMG S-19264T (=DSM 44701T), isolated from a smear-ripened cheese.</title>
        <authorList>
            <consortium name="US DOE Joint Genome Institute (JGI-PGF)"/>
            <person name="Walter F."/>
            <person name="Albersmeier A."/>
            <person name="Kalinowski J."/>
            <person name="Ruckert C."/>
        </authorList>
    </citation>
    <scope>NUCLEOTIDE SEQUENCE</scope>
    <source>
        <strain evidence="2">CGMCC 1.15322</strain>
    </source>
</reference>
<keyword evidence="1" id="KW-0732">Signal</keyword>
<feature type="chain" id="PRO_5037403068" evidence="1">
    <location>
        <begin position="21"/>
        <end position="326"/>
    </location>
</feature>
<gene>
    <name evidence="2" type="ORF">GCM10011496_34640</name>
</gene>
<feature type="signal peptide" evidence="1">
    <location>
        <begin position="1"/>
        <end position="20"/>
    </location>
</feature>
<sequence>MTGKRFFLSCVLFWMGHAGASDASAVLDLTGYTEPGGAITVLHSGDSADPYFAMQALLLAYDNGMGITAPAEKFVNWLLPRQKPDGTFDRFCRHSVKKWVSCKTADADDSLLALWLRLLDTMPEKMSKNPAWQKSRSIAQASLAHLFQPSRGIYMVSPVVLHGLFMDNLEVWSLKVNGRQPAQRVEAEKLASAIHATFWNPVDKRYLVSTQLEQRSQKPAFYPDHVAQIFPLLVDFPLLPATARQHYRAWMQTHRSEWLAHSKADYPWGVLAVLALRQNDRASASCWLREAAPMRHSARWAVTDETAYQLLVAKGLSAASAGVNCK</sequence>
<accession>A0A916WM41</accession>
<name>A0A916WM41_9BURK</name>
<protein>
    <submittedName>
        <fullName evidence="2">Uncharacterized protein</fullName>
    </submittedName>
</protein>
<reference evidence="2" key="2">
    <citation type="submission" date="2020-09" db="EMBL/GenBank/DDBJ databases">
        <authorList>
            <person name="Sun Q."/>
            <person name="Zhou Y."/>
        </authorList>
    </citation>
    <scope>NUCLEOTIDE SEQUENCE</scope>
    <source>
        <strain evidence="2">CGMCC 1.15322</strain>
    </source>
</reference>
<evidence type="ECO:0000313" key="2">
    <source>
        <dbReference type="EMBL" id="GGB10774.1"/>
    </source>
</evidence>
<dbReference type="SUPFAM" id="SSF48208">
    <property type="entry name" value="Six-hairpin glycosidases"/>
    <property type="match status" value="1"/>
</dbReference>
<proteinExistence type="predicted"/>
<evidence type="ECO:0000313" key="3">
    <source>
        <dbReference type="Proteomes" id="UP000620596"/>
    </source>
</evidence>
<comment type="caution">
    <text evidence="2">The sequence shown here is derived from an EMBL/GenBank/DDBJ whole genome shotgun (WGS) entry which is preliminary data.</text>
</comment>
<dbReference type="Proteomes" id="UP000620596">
    <property type="component" value="Unassembled WGS sequence"/>
</dbReference>
<dbReference type="AlphaFoldDB" id="A0A916WM41"/>
<organism evidence="2 3">
    <name type="scientific">Polaromonas eurypsychrophila</name>
    <dbReference type="NCBI Taxonomy" id="1614635"/>
    <lineage>
        <taxon>Bacteria</taxon>
        <taxon>Pseudomonadati</taxon>
        <taxon>Pseudomonadota</taxon>
        <taxon>Betaproteobacteria</taxon>
        <taxon>Burkholderiales</taxon>
        <taxon>Comamonadaceae</taxon>
        <taxon>Polaromonas</taxon>
    </lineage>
</organism>
<keyword evidence="3" id="KW-1185">Reference proteome</keyword>
<dbReference type="InterPro" id="IPR008928">
    <property type="entry name" value="6-hairpin_glycosidase_sf"/>
</dbReference>
<dbReference type="RefSeq" id="WP_229676410.1">
    <property type="nucleotide sequence ID" value="NZ_BMIG01000016.1"/>
</dbReference>
<dbReference type="GO" id="GO:0005975">
    <property type="term" value="P:carbohydrate metabolic process"/>
    <property type="evidence" value="ECO:0007669"/>
    <property type="project" value="InterPro"/>
</dbReference>
<dbReference type="EMBL" id="BMIG01000016">
    <property type="protein sequence ID" value="GGB10774.1"/>
    <property type="molecule type" value="Genomic_DNA"/>
</dbReference>
<evidence type="ECO:0000256" key="1">
    <source>
        <dbReference type="SAM" id="SignalP"/>
    </source>
</evidence>